<sequence length="180" mass="20463">MNQSLFHHTKQEEYCPKCGAILQMKQSKKGLFLGCSAYPQCDYLRPLQRVEHKVLKTLEETCPQCGDALALKQGSFGMFIGCCAYPQCDFVVHEEQNTEAQMPCPECGKGHLVARRGRQGKTFYGCECFPHCQFSLPAKPYAIPCPVCDFPLALLKRENEEHQHMQCANKACRHRFEIAK</sequence>
<dbReference type="GO" id="GO:0006265">
    <property type="term" value="P:DNA topological change"/>
    <property type="evidence" value="ECO:0007669"/>
    <property type="project" value="InterPro"/>
</dbReference>
<dbReference type="GO" id="GO:0003677">
    <property type="term" value="F:DNA binding"/>
    <property type="evidence" value="ECO:0007669"/>
    <property type="project" value="InterPro"/>
</dbReference>
<accession>A0A1V3J0A5</accession>
<accession>A0A1V3IRF7</accession>
<dbReference type="Gene3D" id="3.30.65.10">
    <property type="entry name" value="Bacterial Topoisomerase I, domain 1"/>
    <property type="match status" value="3"/>
</dbReference>
<dbReference type="PANTHER" id="PTHR42785">
    <property type="entry name" value="DNA TOPOISOMERASE, TYPE IA, CORE"/>
    <property type="match status" value="1"/>
</dbReference>
<name>A0A1V3IRF7_9PAST</name>
<comment type="caution">
    <text evidence="2">The sequence shown here is derived from an EMBL/GenBank/DDBJ whole genome shotgun (WGS) entry which is preliminary data.</text>
</comment>
<dbReference type="Pfam" id="PF01396">
    <property type="entry name" value="Zn_ribbon_Top1"/>
    <property type="match status" value="3"/>
</dbReference>
<dbReference type="EMBL" id="MLHL01000037">
    <property type="protein sequence ID" value="OOF48049.1"/>
    <property type="molecule type" value="Genomic_DNA"/>
</dbReference>
<dbReference type="InterPro" id="IPR000380">
    <property type="entry name" value="Topo_IA"/>
</dbReference>
<dbReference type="Proteomes" id="UP000189161">
    <property type="component" value="Unassembled WGS sequence"/>
</dbReference>
<dbReference type="Proteomes" id="UP000188728">
    <property type="component" value="Unassembled WGS sequence"/>
</dbReference>
<dbReference type="SUPFAM" id="SSF57783">
    <property type="entry name" value="Zinc beta-ribbon"/>
    <property type="match status" value="2"/>
</dbReference>
<protein>
    <recommendedName>
        <fullName evidence="1">DNA topoisomerase type IA zn finger domain-containing protein</fullName>
    </recommendedName>
</protein>
<feature type="domain" description="DNA topoisomerase type IA zn finger" evidence="1">
    <location>
        <begin position="60"/>
        <end position="96"/>
    </location>
</feature>
<reference evidence="4 5" key="1">
    <citation type="submission" date="2016-10" db="EMBL/GenBank/DDBJ databases">
        <title>Rodentibacter gen. nov. and new species.</title>
        <authorList>
            <person name="Christensen H."/>
        </authorList>
    </citation>
    <scope>NUCLEOTIDE SEQUENCE [LARGE SCALE GENOMIC DNA]</scope>
    <source>
        <strain evidence="2 4">H1983213011</strain>
        <strain evidence="3 5">H1987082031</strain>
    </source>
</reference>
<evidence type="ECO:0000313" key="5">
    <source>
        <dbReference type="Proteomes" id="UP000189161"/>
    </source>
</evidence>
<proteinExistence type="predicted"/>
<organism evidence="2 4">
    <name type="scientific">Rodentibacter trehalosifermentans</name>
    <dbReference type="NCBI Taxonomy" id="1908263"/>
    <lineage>
        <taxon>Bacteria</taxon>
        <taxon>Pseudomonadati</taxon>
        <taxon>Pseudomonadota</taxon>
        <taxon>Gammaproteobacteria</taxon>
        <taxon>Pasteurellales</taxon>
        <taxon>Pasteurellaceae</taxon>
        <taxon>Rodentibacter</taxon>
    </lineage>
</organism>
<evidence type="ECO:0000313" key="4">
    <source>
        <dbReference type="Proteomes" id="UP000188728"/>
    </source>
</evidence>
<feature type="domain" description="DNA topoisomerase type IA zn finger" evidence="1">
    <location>
        <begin position="104"/>
        <end position="140"/>
    </location>
</feature>
<dbReference type="PANTHER" id="PTHR42785:SF1">
    <property type="entry name" value="DNA TOPOISOMERASE"/>
    <property type="match status" value="1"/>
</dbReference>
<gene>
    <name evidence="2" type="ORF">BKK51_08120</name>
    <name evidence="3" type="ORF">BKK52_07020</name>
</gene>
<keyword evidence="5" id="KW-1185">Reference proteome</keyword>
<dbReference type="GO" id="GO:0005694">
    <property type="term" value="C:chromosome"/>
    <property type="evidence" value="ECO:0007669"/>
    <property type="project" value="InterPro"/>
</dbReference>
<dbReference type="InterPro" id="IPR013498">
    <property type="entry name" value="Topo_IA_Znf"/>
</dbReference>
<dbReference type="EMBL" id="MLHK01000042">
    <property type="protein sequence ID" value="OOF44807.1"/>
    <property type="molecule type" value="Genomic_DNA"/>
</dbReference>
<evidence type="ECO:0000313" key="3">
    <source>
        <dbReference type="EMBL" id="OOF48049.1"/>
    </source>
</evidence>
<feature type="domain" description="DNA topoisomerase type IA zn finger" evidence="1">
    <location>
        <begin position="13"/>
        <end position="49"/>
    </location>
</feature>
<dbReference type="AlphaFoldDB" id="A0A1V3IRF7"/>
<dbReference type="OrthoDB" id="6412825at2"/>
<dbReference type="GO" id="GO:0003917">
    <property type="term" value="F:DNA topoisomerase type I (single strand cut, ATP-independent) activity"/>
    <property type="evidence" value="ECO:0007669"/>
    <property type="project" value="InterPro"/>
</dbReference>
<dbReference type="RefSeq" id="WP_077419657.1">
    <property type="nucleotide sequence ID" value="NZ_MLHK01000042.1"/>
</dbReference>
<evidence type="ECO:0000259" key="1">
    <source>
        <dbReference type="Pfam" id="PF01396"/>
    </source>
</evidence>
<evidence type="ECO:0000313" key="2">
    <source>
        <dbReference type="EMBL" id="OOF44807.1"/>
    </source>
</evidence>